<name>A0A6C2UHE9_9BACT</name>
<proteinExistence type="predicted"/>
<reference evidence="1 2" key="1">
    <citation type="submission" date="2019-04" db="EMBL/GenBank/DDBJ databases">
        <authorList>
            <person name="Van Vliet M D."/>
        </authorList>
    </citation>
    <scope>NUCLEOTIDE SEQUENCE [LARGE SCALE GENOMIC DNA]</scope>
    <source>
        <strain evidence="1 2">F21</strain>
    </source>
</reference>
<organism evidence="1 2">
    <name type="scientific">Pontiella sulfatireligans</name>
    <dbReference type="NCBI Taxonomy" id="2750658"/>
    <lineage>
        <taxon>Bacteria</taxon>
        <taxon>Pseudomonadati</taxon>
        <taxon>Kiritimatiellota</taxon>
        <taxon>Kiritimatiellia</taxon>
        <taxon>Kiritimatiellales</taxon>
        <taxon>Pontiellaceae</taxon>
        <taxon>Pontiella</taxon>
    </lineage>
</organism>
<dbReference type="Gene3D" id="2.115.10.20">
    <property type="entry name" value="Glycosyl hydrolase domain, family 43"/>
    <property type="match status" value="1"/>
</dbReference>
<dbReference type="AlphaFoldDB" id="A0A6C2UHE9"/>
<dbReference type="PROSITE" id="PS51257">
    <property type="entry name" value="PROKAR_LIPOPROTEIN"/>
    <property type="match status" value="1"/>
</dbReference>
<dbReference type="EMBL" id="CAAHFH010000001">
    <property type="protein sequence ID" value="VGO18626.1"/>
    <property type="molecule type" value="Genomic_DNA"/>
</dbReference>
<evidence type="ECO:0000313" key="1">
    <source>
        <dbReference type="EMBL" id="VGO18626.1"/>
    </source>
</evidence>
<accession>A0A6C2UHE9</accession>
<sequence length="394" mass="43955">MKVFNSIYIGVTLNLGLLLTVACGSQPKVNGGKTNPYMEKHDPVEIRGNEIYNSMGRAHVEGGYKDADYWVWGSSIVKGDDGKYHMYVARWPKGIKFHPGWMVASEIVHAVADQPEGPYEFSDVAVGPRSPQFWDGCSQFNPKVFKHKDTYILFYTGSTHPFATAGKHLDEVILGSKYSIVGRNNKRIGIATSKSPYGPWTRMNHPVLDVKPETFYSFLTSNPTPVVHDDGSVLLIFKARQYNNEFPYHSGMMLGVAKAPHYTGPYTVVMDEPIFSDDRFGVLEDPFLWQDEKGYHMLAKDQHGKVGGVFQGGILAHSQDGLSWTLDDQPTAYTKIVKWDDGTERQMGQLERVQGLIQDGKLTHLTFAVMDGDGGFDDGKNIWNIVVPLNPAGE</sequence>
<gene>
    <name evidence="1" type="ORF">SCARR_00679</name>
</gene>
<dbReference type="RefSeq" id="WP_222846162.1">
    <property type="nucleotide sequence ID" value="NZ_CAAHFH010000001.1"/>
</dbReference>
<dbReference type="SUPFAM" id="SSF75005">
    <property type="entry name" value="Arabinanase/levansucrase/invertase"/>
    <property type="match status" value="1"/>
</dbReference>
<keyword evidence="2" id="KW-1185">Reference proteome</keyword>
<dbReference type="Proteomes" id="UP000346198">
    <property type="component" value="Unassembled WGS sequence"/>
</dbReference>
<dbReference type="InterPro" id="IPR023296">
    <property type="entry name" value="Glyco_hydro_beta-prop_sf"/>
</dbReference>
<evidence type="ECO:0000313" key="2">
    <source>
        <dbReference type="Proteomes" id="UP000346198"/>
    </source>
</evidence>
<protein>
    <recommendedName>
        <fullName evidence="3">Glycosyl hydrolase family 43</fullName>
    </recommendedName>
</protein>
<evidence type="ECO:0008006" key="3">
    <source>
        <dbReference type="Google" id="ProtNLM"/>
    </source>
</evidence>
<dbReference type="CDD" id="cd08994">
    <property type="entry name" value="GH43_62_32_68_117_130-like"/>
    <property type="match status" value="1"/>
</dbReference>